<keyword evidence="1" id="KW-1133">Transmembrane helix</keyword>
<organism evidence="2 3">
    <name type="scientific">Cuscuta campestris</name>
    <dbReference type="NCBI Taxonomy" id="132261"/>
    <lineage>
        <taxon>Eukaryota</taxon>
        <taxon>Viridiplantae</taxon>
        <taxon>Streptophyta</taxon>
        <taxon>Embryophyta</taxon>
        <taxon>Tracheophyta</taxon>
        <taxon>Spermatophyta</taxon>
        <taxon>Magnoliopsida</taxon>
        <taxon>eudicotyledons</taxon>
        <taxon>Gunneridae</taxon>
        <taxon>Pentapetalae</taxon>
        <taxon>asterids</taxon>
        <taxon>lamiids</taxon>
        <taxon>Solanales</taxon>
        <taxon>Convolvulaceae</taxon>
        <taxon>Cuscuteae</taxon>
        <taxon>Cuscuta</taxon>
        <taxon>Cuscuta subgen. Grammica</taxon>
        <taxon>Cuscuta sect. Cleistogrammica</taxon>
    </lineage>
</organism>
<dbReference type="Proteomes" id="UP000595140">
    <property type="component" value="Unassembled WGS sequence"/>
</dbReference>
<evidence type="ECO:0000256" key="1">
    <source>
        <dbReference type="SAM" id="Phobius"/>
    </source>
</evidence>
<keyword evidence="1" id="KW-0812">Transmembrane</keyword>
<gene>
    <name evidence="2" type="ORF">CCAM_LOCUS8748</name>
</gene>
<name>A0A484KXP1_9ASTE</name>
<accession>A0A484KXP1</accession>
<dbReference type="AlphaFoldDB" id="A0A484KXP1"/>
<feature type="transmembrane region" description="Helical" evidence="1">
    <location>
        <begin position="77"/>
        <end position="95"/>
    </location>
</feature>
<keyword evidence="3" id="KW-1185">Reference proteome</keyword>
<dbReference type="EMBL" id="OOIL02000560">
    <property type="protein sequence ID" value="VFQ66972.1"/>
    <property type="molecule type" value="Genomic_DNA"/>
</dbReference>
<keyword evidence="1" id="KW-0472">Membrane</keyword>
<proteinExistence type="predicted"/>
<sequence length="97" mass="11186">MLAKSKPSIVIELVTWSGDRISFRNLSDSRDVLLWNSLHFQILQNKSVKKIGVSTYVIFSSIMQLFIISFWRWNESQSFALLLGLSIVSGFFHSFQV</sequence>
<evidence type="ECO:0000313" key="3">
    <source>
        <dbReference type="Proteomes" id="UP000595140"/>
    </source>
</evidence>
<protein>
    <submittedName>
        <fullName evidence="2">Uncharacterized protein</fullName>
    </submittedName>
</protein>
<reference evidence="2 3" key="1">
    <citation type="submission" date="2018-04" db="EMBL/GenBank/DDBJ databases">
        <authorList>
            <person name="Vogel A."/>
        </authorList>
    </citation>
    <scope>NUCLEOTIDE SEQUENCE [LARGE SCALE GENOMIC DNA]</scope>
</reference>
<evidence type="ECO:0000313" key="2">
    <source>
        <dbReference type="EMBL" id="VFQ66972.1"/>
    </source>
</evidence>
<feature type="transmembrane region" description="Helical" evidence="1">
    <location>
        <begin position="51"/>
        <end position="71"/>
    </location>
</feature>